<protein>
    <submittedName>
        <fullName evidence="2">Uncharacterized protein</fullName>
    </submittedName>
</protein>
<reference evidence="2" key="1">
    <citation type="submission" date="2019-08" db="EMBL/GenBank/DDBJ databases">
        <authorList>
            <person name="Kucharzyk K."/>
            <person name="Murdoch R.W."/>
            <person name="Higgins S."/>
            <person name="Loffler F."/>
        </authorList>
    </citation>
    <scope>NUCLEOTIDE SEQUENCE</scope>
</reference>
<comment type="caution">
    <text evidence="2">The sequence shown here is derived from an EMBL/GenBank/DDBJ whole genome shotgun (WGS) entry which is preliminary data.</text>
</comment>
<evidence type="ECO:0000256" key="1">
    <source>
        <dbReference type="SAM" id="Phobius"/>
    </source>
</evidence>
<gene>
    <name evidence="2" type="ORF">SDC9_165122</name>
</gene>
<keyword evidence="1" id="KW-0472">Membrane</keyword>
<organism evidence="2">
    <name type="scientific">bioreactor metagenome</name>
    <dbReference type="NCBI Taxonomy" id="1076179"/>
    <lineage>
        <taxon>unclassified sequences</taxon>
        <taxon>metagenomes</taxon>
        <taxon>ecological metagenomes</taxon>
    </lineage>
</organism>
<keyword evidence="1" id="KW-0812">Transmembrane</keyword>
<feature type="transmembrane region" description="Helical" evidence="1">
    <location>
        <begin position="54"/>
        <end position="72"/>
    </location>
</feature>
<proteinExistence type="predicted"/>
<feature type="transmembrane region" description="Helical" evidence="1">
    <location>
        <begin position="78"/>
        <end position="111"/>
    </location>
</feature>
<evidence type="ECO:0000313" key="2">
    <source>
        <dbReference type="EMBL" id="MPN17767.1"/>
    </source>
</evidence>
<dbReference type="EMBL" id="VSSQ01064965">
    <property type="protein sequence ID" value="MPN17767.1"/>
    <property type="molecule type" value="Genomic_DNA"/>
</dbReference>
<sequence length="123" mass="12689">MDRAGVSASSEEGEVVSTIAIATSSIVTTVIIAAGVLLLSQITPFLESKTLQPAFDNILPALFGALGVVFVSKNWKIAVAPIVVMVALFLFVPSLASAVGILVPVGALIAIGAARILYKRNLL</sequence>
<keyword evidence="1" id="KW-1133">Transmembrane helix</keyword>
<accession>A0A645FTH1</accession>
<feature type="transmembrane region" description="Helical" evidence="1">
    <location>
        <begin position="20"/>
        <end position="42"/>
    </location>
</feature>
<dbReference type="AlphaFoldDB" id="A0A645FTH1"/>
<name>A0A645FTH1_9ZZZZ</name>